<dbReference type="Proteomes" id="UP000320055">
    <property type="component" value="Unassembled WGS sequence"/>
</dbReference>
<dbReference type="EMBL" id="CAACVJ010000657">
    <property type="protein sequence ID" value="VEP18105.1"/>
    <property type="molecule type" value="Genomic_DNA"/>
</dbReference>
<proteinExistence type="predicted"/>
<evidence type="ECO:0000313" key="2">
    <source>
        <dbReference type="Proteomes" id="UP000320055"/>
    </source>
</evidence>
<protein>
    <submittedName>
        <fullName evidence="1">Uncharacterized protein</fullName>
    </submittedName>
</protein>
<dbReference type="AlphaFoldDB" id="A0A563W382"/>
<reference evidence="1 2" key="1">
    <citation type="submission" date="2019-01" db="EMBL/GenBank/DDBJ databases">
        <authorList>
            <person name="Brito A."/>
        </authorList>
    </citation>
    <scope>NUCLEOTIDE SEQUENCE [LARGE SCALE GENOMIC DNA]</scope>
    <source>
        <strain evidence="1">1</strain>
    </source>
</reference>
<organism evidence="1 2">
    <name type="scientific">Hyella patelloides LEGE 07179</name>
    <dbReference type="NCBI Taxonomy" id="945734"/>
    <lineage>
        <taxon>Bacteria</taxon>
        <taxon>Bacillati</taxon>
        <taxon>Cyanobacteriota</taxon>
        <taxon>Cyanophyceae</taxon>
        <taxon>Pleurocapsales</taxon>
        <taxon>Hyellaceae</taxon>
        <taxon>Hyella</taxon>
    </lineage>
</organism>
<evidence type="ECO:0000313" key="1">
    <source>
        <dbReference type="EMBL" id="VEP18105.1"/>
    </source>
</evidence>
<accession>A0A563W382</accession>
<gene>
    <name evidence="1" type="ORF">H1P_6900005</name>
</gene>
<sequence>MGKQVSVIFTLTMTIEQKILINSTAKFVKSYKLLDVAIINQIKWYKKLQK</sequence>
<keyword evidence="2" id="KW-1185">Reference proteome</keyword>
<name>A0A563W382_9CYAN</name>